<dbReference type="Gene3D" id="3.40.50.720">
    <property type="entry name" value="NAD(P)-binding Rossmann-like Domain"/>
    <property type="match status" value="1"/>
</dbReference>
<dbReference type="GO" id="GO:0016491">
    <property type="term" value="F:oxidoreductase activity"/>
    <property type="evidence" value="ECO:0007669"/>
    <property type="project" value="UniProtKB-KW"/>
</dbReference>
<evidence type="ECO:0000313" key="4">
    <source>
        <dbReference type="EMBL" id="PAD72616.1"/>
    </source>
</evidence>
<dbReference type="InterPro" id="IPR055170">
    <property type="entry name" value="GFO_IDH_MocA-like_dom"/>
</dbReference>
<dbReference type="Gene3D" id="3.30.360.10">
    <property type="entry name" value="Dihydrodipicolinate Reductase, domain 2"/>
    <property type="match status" value="1"/>
</dbReference>
<name>A0A268EHL1_9BACL</name>
<dbReference type="RefSeq" id="WP_095267492.1">
    <property type="nucleotide sequence ID" value="NZ_NPBY01000077.1"/>
</dbReference>
<dbReference type="Pfam" id="PF22725">
    <property type="entry name" value="GFO_IDH_MocA_C3"/>
    <property type="match status" value="1"/>
</dbReference>
<dbReference type="OrthoDB" id="9815825at2"/>
<organism evidence="4 5">
    <name type="scientific">Paenibacillus campinasensis</name>
    <dbReference type="NCBI Taxonomy" id="66347"/>
    <lineage>
        <taxon>Bacteria</taxon>
        <taxon>Bacillati</taxon>
        <taxon>Bacillota</taxon>
        <taxon>Bacilli</taxon>
        <taxon>Bacillales</taxon>
        <taxon>Paenibacillaceae</taxon>
        <taxon>Paenibacillus</taxon>
    </lineage>
</organism>
<dbReference type="SUPFAM" id="SSF55347">
    <property type="entry name" value="Glyceraldehyde-3-phosphate dehydrogenase-like, C-terminal domain"/>
    <property type="match status" value="1"/>
</dbReference>
<feature type="domain" description="Gfo/Idh/MocA-like oxidoreductase N-terminal" evidence="2">
    <location>
        <begin position="4"/>
        <end position="123"/>
    </location>
</feature>
<dbReference type="EMBL" id="NPBY01000077">
    <property type="protein sequence ID" value="PAD72616.1"/>
    <property type="molecule type" value="Genomic_DNA"/>
</dbReference>
<evidence type="ECO:0000256" key="1">
    <source>
        <dbReference type="ARBA" id="ARBA00023002"/>
    </source>
</evidence>
<dbReference type="GO" id="GO:0000166">
    <property type="term" value="F:nucleotide binding"/>
    <property type="evidence" value="ECO:0007669"/>
    <property type="project" value="InterPro"/>
</dbReference>
<dbReference type="SUPFAM" id="SSF51735">
    <property type="entry name" value="NAD(P)-binding Rossmann-fold domains"/>
    <property type="match status" value="1"/>
</dbReference>
<dbReference type="InterPro" id="IPR036291">
    <property type="entry name" value="NAD(P)-bd_dom_sf"/>
</dbReference>
<keyword evidence="1" id="KW-0560">Oxidoreductase</keyword>
<protein>
    <submittedName>
        <fullName evidence="4">Oxidoreductase</fullName>
    </submittedName>
</protein>
<dbReference type="PANTHER" id="PTHR43818:SF11">
    <property type="entry name" value="BCDNA.GH03377"/>
    <property type="match status" value="1"/>
</dbReference>
<comment type="caution">
    <text evidence="4">The sequence shown here is derived from an EMBL/GenBank/DDBJ whole genome shotgun (WGS) entry which is preliminary data.</text>
</comment>
<feature type="domain" description="GFO/IDH/MocA-like oxidoreductase" evidence="3">
    <location>
        <begin position="133"/>
        <end position="264"/>
    </location>
</feature>
<reference evidence="4 5" key="1">
    <citation type="submission" date="2017-07" db="EMBL/GenBank/DDBJ databases">
        <title>Isolation and whole genome analysis of endospore-forming bacteria from heroin.</title>
        <authorList>
            <person name="Kalinowski J."/>
            <person name="Ahrens B."/>
            <person name="Al-Dilaimi A."/>
            <person name="Winkler A."/>
            <person name="Wibberg D."/>
            <person name="Schleenbecker U."/>
            <person name="Ruckert C."/>
            <person name="Wolfel R."/>
            <person name="Grass G."/>
        </authorList>
    </citation>
    <scope>NUCLEOTIDE SEQUENCE [LARGE SCALE GENOMIC DNA]</scope>
    <source>
        <strain evidence="4 5">7537-G1</strain>
    </source>
</reference>
<evidence type="ECO:0000259" key="3">
    <source>
        <dbReference type="Pfam" id="PF22725"/>
    </source>
</evidence>
<dbReference type="AlphaFoldDB" id="A0A268EHL1"/>
<evidence type="ECO:0000259" key="2">
    <source>
        <dbReference type="Pfam" id="PF01408"/>
    </source>
</evidence>
<dbReference type="InterPro" id="IPR000683">
    <property type="entry name" value="Gfo/Idh/MocA-like_OxRdtase_N"/>
</dbReference>
<dbReference type="PANTHER" id="PTHR43818">
    <property type="entry name" value="BCDNA.GH03377"/>
    <property type="match status" value="1"/>
</dbReference>
<gene>
    <name evidence="4" type="ORF">CHH67_21810</name>
</gene>
<dbReference type="Proteomes" id="UP000215596">
    <property type="component" value="Unassembled WGS sequence"/>
</dbReference>
<proteinExistence type="predicted"/>
<dbReference type="Pfam" id="PF01408">
    <property type="entry name" value="GFO_IDH_MocA"/>
    <property type="match status" value="1"/>
</dbReference>
<evidence type="ECO:0000313" key="5">
    <source>
        <dbReference type="Proteomes" id="UP000215596"/>
    </source>
</evidence>
<accession>A0A268EHL1</accession>
<sequence length="356" mass="40131">MKKIQVGIIGTGFGATVHAPILGLHEGFEVKAIASVYRGRSNDAFKEIEVNHIYTNWKEMLDKEELDLITICSVPSHHYEMTMESINKNVHVLCEKPLGISACQTSSMLEAQQNSNVMGFVNFQWRLTPERMKIKEMVSNNELGEIQYIKYIGSFSGYNNLLSQYRGWEGRRQDGGGFLSAVGSHMLDSLMWWMDQPISDVYAELKTLVPVFHGSAGIEQRDSDDAFTIMGHFENGTPFMVDVFYPAVRGNGWKLEIFGTKGTLVMNNDRDLMISSGGEFHNLQIEDQSLPSHLPAPANQYYRGLYPMVDQIYHSIVNQKVDLNVPTFADGHRVQLVMDAVYESAASQAMTLVKRK</sequence>
<dbReference type="InterPro" id="IPR050463">
    <property type="entry name" value="Gfo/Idh/MocA_oxidrdct_glycsds"/>
</dbReference>